<dbReference type="PROSITE" id="PS00019">
    <property type="entry name" value="ACTININ_1"/>
    <property type="match status" value="1"/>
</dbReference>
<feature type="compositionally biased region" description="Polar residues" evidence="7">
    <location>
        <begin position="1001"/>
        <end position="1021"/>
    </location>
</feature>
<sequence>MSSQFHSGDDPMEGGSLPLDIDNVHMLLQVEQEQIQKRTFTNWVNAQLAKRRPPCRILDLFSDFRDGSRLLDLLEVMSGQRISRDRGRGMFQHRSNIEKALAFLKKKSVKLVNINIPDIMDGKPSIILGLIWTIILQYHIEELASCLSFDSRQSSMESLASLDTRSTLSSRSASASPAPARGSPLHHRFRVSARKALLLWVREQCHRAGCSVNVKDFKASWRSGVVFLAVMSALRPDLVDLSRARTRSNKQNLEEAFRIAEKELRIPRLLDPEDVDVRDPDEKSIMTYVAQFLQYSRDFPAMEEESQTQYLTPPKCPSPVSLPVHYTPAVSASPLRKATPDRKAQEVTCWLGQAYDELLEGWDSTEGESYSERYHVFQTFVVSFNEQRRPIMPLLTAMRRSGSLSEEQRALREAWDALSEKLREYRVELDMSLPPPLDTVGSWLLRTEAALVEEQGEPQDHGRAADEAREKQELLRVCLEEMPQQMKTFQSFKNMDEYGNMMVPSEKMDELKRRFTSVRVTAKYHGIKLEYREHRHTVLDLLGQIRTKLHIWKKPFISSEAVRVLMQECHEIVNVQEIPSLLESALQKLKQISEKYSNKSALAADYHQVSQQVKQLEEETAAVLREVPAIRSTMGQVLSAWDSYDDSLSSFQAWLEQNSVTRSSNSRPLAASDSVAEWTAQHSRLNELGSFLMGSTDPQSSRNLAEELRKLNLQWEEFLQTEPSEGATESVVDQTNAQNLQALIREATLILKKPLEVKAGPLRTYRKRLQFIIRKIKDVDLDLLSPSPEFPSEPLQKVKLATPEIVQTLLEAEQVCVELQLCVSGLDSRLAELLHWEGEARELHRVLKASDRHLKQQGQDPRARATISRGLQLEGQVVTEEQDLQVLVMTSQKNSPIQYIHATTLHDRVQAAVAQSQEAIGMLSSLGARRDRSRSPPEVTPPSKVFIQAKGNAQQLKEQTQHPKMNTLPAQFGDASVPSIVVQEYRGETMMSPPMPFNPEQAVTASPPQGQIQTRSETSAEAQEPEHSLQIQDQNKQNKNEDLRQETKNQKQKQVTKVDQQQVEQSSEGATLVQDQQELKTSNQKVAAKKLSSKELQSRKIQAMKNRPWLQKTALGQQKSTNPNSASSPAETQKLQEVPSRSTKQTQQRKDDQQRQINPPSKVKQQKEKLQQQEKEQQPDNQKLQSGGKHAQANSGTKTKVQNPQSAVQPQAQPVSNSSKDNQQAGNVQLTEMKETEIPDLPQPHDSLKVQSMSQPPTQLSLHPGTQHQPQMFVPAGCELSVQPQGLVHAPAFAQHQIRPQISSSPQAPLPVHIQTPVPSHIQLRSHPQTWAPVRPPSPKPPSQNFSQPAGSHGNLQTSIQQQIQPQLRSQSQVQVCPPSVGYPQDQTHGKANTTFAHPEVKPNPIQPLVNPQIQGRGTDHRPLHPVAGPVAQWSTHASTPSPQQGLNAQGQMQVWTQVKASSSVRVQGPQAAGQHQLYPQAQIPSQQHQPISPPRHPVPQPYSQHSQTQTFAAVQASQQWPKQDPQINPYDYSHMGALYGQPPIHPQMLAQTWTQTQPQNIPQGPISQIPQMGPYNVHQKEQGLVPPQTGVQRMPQVHQQHPQNFLPVQHQLQTQLYQTQSQMQSQIQIQPMPSDPLHSPFTSAAQLQARIETRPESHQGPSPVLLQQPTSHSQLPQPFLQLSNQPKPQIKSDASPQPEGLVQFSPSTSKPQVQPLTQNQDGSLQKSQVQMPGQHMALPPNKSEMEWPQQARVEAQAEVQPSTQPTLESVGQVPKQSAMTTTEAEATPQPPVQSGATSKPEVQALPRFTADSQTQAEIQTLKQPKSQDHQPQQNLQQTQTTAQPKVQFPPETKPDQNLSQSKSQSEHPVQPKSQQPQPSPPLKVHMQPKVQAESPDFQKAPALAQAPPQAYTEAYSRAQALARNGFEEAKRCLQAHIMDIISVFQEKSLSAGQTSVTQETLKTLDPELLEEFLRAAEGMEAFCTPSQLRDMELFTQSVRTQWEACFSADIVGAGKDLDALNISSVETTTKPSWTQRFLSRSAKSRALRRSPRNPVRNIRFQLRQLRCLLTRQKDRRRRALQNQAKRKAFERYENCKKTLQAQLGKNEQSLQELPSDSVSLKGLHTRLQEIQFMRQETESLWSEYMNQCSQLGEDVLLEQERTGLQDQWRSQQTQLQRRGSSLGTALRQIDSTENHMVDFSERLDRYLRQPKDVSGFSLAKSNILRDIKELDDNIQSELDQLSRLNPESCELDPRECFPLIREVETHKASLDQLRQQVRKSEAAARALDHFLMSLRTLDEDISGVQGAPCSDGALLQECRAKLALIRQSIDSLKEKAPQLDLLLQGARLTVTRDGGPASCLDMVSTLLRRQEEADGGLAGQQRSLQKESQSKSLGLRKRKMMGELQKLEETVEKQDLKEPTIPAVQHMLRSLLDLEGQLQTLHSELQVLREQQDRPGGGENLLQELETQWNNTQRSFFERKNVCNSLLELLKKFQMSRSQLSNTIQKAEQTISEQASYMGKDNLQRCMSRVCDMKEELGGLSQQIEELKKFPACSEPCFEAEADSLMDSWLDLTEKIDGFMDNLQVGLELWEKQLMLGGEVDSWAGAKLALFAESHPFQQEQQVLDMRDEIRANEENIAHFHKKSLEIQEMLQSQEAPLELQVMETQLRKRMEQVKELFTDCTDVFEELTAVRKHLTEKVKECQTAVDNIQHCLRRLDSSQPAAEAQMQAQCDTLQCQEERVEALLREMGMVSSVASPLVLEELTADCSTLKENIAHTKAMIQLRREEREQGTLKVIREKQQSFEESFQDLQLSVNECFENPESRSDVETNVHRLSGFLKSKDAERRLEQLEDQLRRCSGPERSELSQWLKEQQEEVSTFTSHCLSRQRQMEALLSDLERLQQQHDDFCEWIHSEEQRSVGSEDASGLLRDLHAGSEKAEALSELMASVRRQGVRAENLLKEGDNAIQRYRNLEARLQNRVQVQDALRSQLCHFETQAESTKSWISQLLQPLTAPGSNSDPETLKSKALALLNSRAEGEAKVSDLRTQMERLSEQEEFEESRKQEVQQVVRDAEKALRSALSAAEEALRKAETQALLDKQLAALQSKNDSLRSWIEDLSENLASLRDHQDPEEKLKIAQTVLSSRSTGEIRLQDLKEECQTLCDNKGLTEDATQMISSAVRKTEEQWWEVLRAAGAALKQAEEDAASVRNFEAFKAQTERVQTWIREQRQKLLDLGSHAEFEERLQTAQAFRSLTPEGDSKLQDLKTQGERLCEPPQGSRTPEVQQLVTFTEQQWTSVLQILRQVELRALSDDFNAQTKATEAWVREQEQKLEAVGCHGPPEDRDRAAKAVLTSRPEGDFKVNNLRRRGQSVCDHQDADEARRVCVQQSVKETEQQWRKLLESAKQLQAAAEADISQETERKMSEWREFNTSMEETECWLEDLLQQLDSGRGRAEAQDRLRAGQAIVNSESETESRLRRLAAQAQRVCHQDLEEHKKQEVKQKVKDTEERWTRILDAAKQVVSQAERRCALEHQLKDLQALREDFRKRLEERQRSLLLQDSLADPEEAINTAKDVLSFKPDGDSRLAALRRQCQSLLDQEGLEEQDRREALETLQASEEQWKTLLEAAERSLQRAEVRYSLCRELEAFCTHAGSTESWIGGLQTRADAMRGGTQGSKAQIEERLNIAQTILSSRSQGSAQLMELKRRAQSLYEHEDLEEDRRVEVQQKVGDMEEQWRTLVQNAEDTERELQALVERLLSCQYKRGQAETRLAELQKQLSNLQCVFPWPGLGERRQAVDQARTLLEQSAAVAPLLSDVRTQAAELMEITKDQSWADPCWTVEGGAIAALQSELTALIQTVTREQREMKELDSARDSLLNLCTPAGQDALNLEVSKLYDLQAGSEKEVRERMAACELRLEESDRELARMAGELKERAAALQWELRSLDQALSYSEPQNNIAQLQQHWHSLQNCENSLEDLGVKVQELHQEVQQTSVTKELPAEILSLVESLCQQHTSLRSRLSEHLETCSAKACICKGGTKAA</sequence>
<feature type="compositionally biased region" description="Polar residues" evidence="7">
    <location>
        <begin position="1762"/>
        <end position="1780"/>
    </location>
</feature>
<feature type="domain" description="Calponin-homology (CH)" evidence="8">
    <location>
        <begin position="34"/>
        <end position="139"/>
    </location>
</feature>
<dbReference type="Proteomes" id="UP000283210">
    <property type="component" value="Chromosome 22"/>
</dbReference>
<feature type="compositionally biased region" description="Polar residues" evidence="7">
    <location>
        <begin position="1811"/>
        <end position="1825"/>
    </location>
</feature>
<feature type="compositionally biased region" description="Polar residues" evidence="7">
    <location>
        <begin position="1217"/>
        <end position="1230"/>
    </location>
</feature>
<evidence type="ECO:0000256" key="7">
    <source>
        <dbReference type="SAM" id="MobiDB-lite"/>
    </source>
</evidence>
<evidence type="ECO:0000256" key="6">
    <source>
        <dbReference type="SAM" id="Coils"/>
    </source>
</evidence>
<dbReference type="GO" id="GO:0003779">
    <property type="term" value="F:actin binding"/>
    <property type="evidence" value="ECO:0007669"/>
    <property type="project" value="UniProtKB-KW"/>
</dbReference>
<comment type="subcellular location">
    <subcellularLocation>
        <location evidence="1">Endomembrane system</location>
    </subcellularLocation>
</comment>
<evidence type="ECO:0000256" key="5">
    <source>
        <dbReference type="ARBA" id="ARBA00023203"/>
    </source>
</evidence>
<feature type="coiled-coil region" evidence="6">
    <location>
        <begin position="3390"/>
        <end position="3421"/>
    </location>
</feature>
<feature type="compositionally biased region" description="Polar residues" evidence="7">
    <location>
        <begin position="1502"/>
        <end position="1522"/>
    </location>
</feature>
<name>A0A3S2TWC0_ORYJA</name>
<feature type="compositionally biased region" description="Polar residues" evidence="7">
    <location>
        <begin position="1856"/>
        <end position="1868"/>
    </location>
</feature>
<feature type="coiled-coil region" evidence="6">
    <location>
        <begin position="3035"/>
        <end position="3094"/>
    </location>
</feature>
<accession>A0A3S2TWC0</accession>
<feature type="compositionally biased region" description="Low complexity" evidence="7">
    <location>
        <begin position="1830"/>
        <end position="1844"/>
    </location>
</feature>
<keyword evidence="3" id="KW-0677">Repeat</keyword>
<organism evidence="9 10">
    <name type="scientific">Oryzias javanicus</name>
    <name type="common">Javanese ricefish</name>
    <name type="synonym">Aplocheilus javanicus</name>
    <dbReference type="NCBI Taxonomy" id="123683"/>
    <lineage>
        <taxon>Eukaryota</taxon>
        <taxon>Metazoa</taxon>
        <taxon>Chordata</taxon>
        <taxon>Craniata</taxon>
        <taxon>Vertebrata</taxon>
        <taxon>Euteleostomi</taxon>
        <taxon>Actinopterygii</taxon>
        <taxon>Neopterygii</taxon>
        <taxon>Teleostei</taxon>
        <taxon>Neoteleostei</taxon>
        <taxon>Acanthomorphata</taxon>
        <taxon>Ovalentaria</taxon>
        <taxon>Atherinomorphae</taxon>
        <taxon>Beloniformes</taxon>
        <taxon>Adrianichthyidae</taxon>
        <taxon>Oryziinae</taxon>
        <taxon>Oryzias</taxon>
    </lineage>
</organism>
<evidence type="ECO:0000256" key="2">
    <source>
        <dbReference type="ARBA" id="ARBA00022553"/>
    </source>
</evidence>
<dbReference type="EMBL" id="CM012458">
    <property type="protein sequence ID" value="RVE56937.1"/>
    <property type="molecule type" value="Genomic_DNA"/>
</dbReference>
<dbReference type="InterPro" id="IPR001589">
    <property type="entry name" value="Actinin_actin-bd_CS"/>
</dbReference>
<dbReference type="Gene3D" id="1.20.58.60">
    <property type="match status" value="5"/>
</dbReference>
<keyword evidence="4" id="KW-0472">Membrane</keyword>
<feature type="coiled-coil region" evidence="6">
    <location>
        <begin position="599"/>
        <end position="626"/>
    </location>
</feature>
<dbReference type="PROSITE" id="PS50021">
    <property type="entry name" value="CH"/>
    <property type="match status" value="2"/>
</dbReference>
<feature type="compositionally biased region" description="Polar residues" evidence="7">
    <location>
        <begin position="1249"/>
        <end position="1268"/>
    </location>
</feature>
<protein>
    <recommendedName>
        <fullName evidence="8">Calponin-homology (CH) domain-containing protein</fullName>
    </recommendedName>
</protein>
<dbReference type="SUPFAM" id="SSF47576">
    <property type="entry name" value="Calponin-homology domain, CH-domain"/>
    <property type="match status" value="1"/>
</dbReference>
<keyword evidence="2" id="KW-0597">Phosphoprotein</keyword>
<dbReference type="FunFam" id="1.10.418.10:FF:000050">
    <property type="entry name" value="nesprin-2 isoform X2"/>
    <property type="match status" value="1"/>
</dbReference>
<evidence type="ECO:0000256" key="4">
    <source>
        <dbReference type="ARBA" id="ARBA00023136"/>
    </source>
</evidence>
<feature type="region of interest" description="Disordered" evidence="7">
    <location>
        <begin position="1329"/>
        <end position="1380"/>
    </location>
</feature>
<feature type="compositionally biased region" description="Polar residues" evidence="7">
    <location>
        <begin position="1705"/>
        <end position="1732"/>
    </location>
</feature>
<reference evidence="9 10" key="2">
    <citation type="submission" date="2019-01" db="EMBL/GenBank/DDBJ databases">
        <title>A chromosome length genome reference of the Java medaka (oryzias javanicus).</title>
        <authorList>
            <person name="Herpin A."/>
            <person name="Takehana Y."/>
            <person name="Naruse K."/>
            <person name="Ansai S."/>
            <person name="Kawaguchi M."/>
        </authorList>
    </citation>
    <scope>NUCLEOTIDE SEQUENCE [LARGE SCALE GENOMIC DNA]</scope>
    <source>
        <strain evidence="9">RS831</strain>
        <tissue evidence="9">Whole body</tissue>
    </source>
</reference>
<dbReference type="InterPro" id="IPR036872">
    <property type="entry name" value="CH_dom_sf"/>
</dbReference>
<keyword evidence="5" id="KW-0009">Actin-binding</keyword>
<dbReference type="InterPro" id="IPR057057">
    <property type="entry name" value="Spectrin_SYNE1"/>
</dbReference>
<dbReference type="Gene3D" id="1.10.418.10">
    <property type="entry name" value="Calponin-like domain"/>
    <property type="match status" value="2"/>
</dbReference>
<dbReference type="SMART" id="SM00033">
    <property type="entry name" value="CH"/>
    <property type="match status" value="2"/>
</dbReference>
<keyword evidence="6" id="KW-0175">Coiled coil</keyword>
<feature type="compositionally biased region" description="Polar residues" evidence="7">
    <location>
        <begin position="1066"/>
        <end position="1085"/>
    </location>
</feature>
<dbReference type="InterPro" id="IPR018159">
    <property type="entry name" value="Spectrin/alpha-actinin"/>
</dbReference>
<feature type="coiled-coil region" evidence="6">
    <location>
        <begin position="3845"/>
        <end position="3879"/>
    </location>
</feature>
<dbReference type="SUPFAM" id="SSF46966">
    <property type="entry name" value="Spectrin repeat"/>
    <property type="match status" value="5"/>
</dbReference>
<feature type="compositionally biased region" description="Low complexity" evidence="7">
    <location>
        <begin position="1750"/>
        <end position="1761"/>
    </location>
</feature>
<feature type="compositionally biased region" description="Polar residues" evidence="7">
    <location>
        <begin position="1114"/>
        <end position="1142"/>
    </location>
</feature>
<dbReference type="OrthoDB" id="18853at2759"/>
<evidence type="ECO:0000313" key="10">
    <source>
        <dbReference type="Proteomes" id="UP000283210"/>
    </source>
</evidence>
<dbReference type="InterPro" id="IPR001715">
    <property type="entry name" value="CH_dom"/>
</dbReference>
<feature type="compositionally biased region" description="Low complexity" evidence="7">
    <location>
        <begin position="1052"/>
        <end position="1065"/>
    </location>
</feature>
<feature type="compositionally biased region" description="Pro residues" evidence="7">
    <location>
        <begin position="1492"/>
        <end position="1501"/>
    </location>
</feature>
<keyword evidence="10" id="KW-1185">Reference proteome</keyword>
<feature type="region of interest" description="Disordered" evidence="7">
    <location>
        <begin position="1653"/>
        <end position="1896"/>
    </location>
</feature>
<feature type="compositionally biased region" description="Basic and acidic residues" evidence="7">
    <location>
        <begin position="1036"/>
        <end position="1049"/>
    </location>
</feature>
<feature type="region of interest" description="Disordered" evidence="7">
    <location>
        <begin position="989"/>
        <end position="1268"/>
    </location>
</feature>
<proteinExistence type="predicted"/>
<feature type="coiled-coil region" evidence="6">
    <location>
        <begin position="2221"/>
        <end position="2284"/>
    </location>
</feature>
<evidence type="ECO:0000256" key="1">
    <source>
        <dbReference type="ARBA" id="ARBA00004308"/>
    </source>
</evidence>
<evidence type="ECO:0000256" key="3">
    <source>
        <dbReference type="ARBA" id="ARBA00022737"/>
    </source>
</evidence>
<feature type="coiled-coil region" evidence="6">
    <location>
        <begin position="2398"/>
        <end position="2452"/>
    </location>
</feature>
<feature type="compositionally biased region" description="Low complexity" evidence="7">
    <location>
        <begin position="1356"/>
        <end position="1376"/>
    </location>
</feature>
<evidence type="ECO:0000259" key="8">
    <source>
        <dbReference type="PROSITE" id="PS50021"/>
    </source>
</evidence>
<feature type="compositionally biased region" description="Low complexity" evidence="7">
    <location>
        <begin position="1201"/>
        <end position="1216"/>
    </location>
</feature>
<feature type="compositionally biased region" description="Basic and acidic residues" evidence="7">
    <location>
        <begin position="1165"/>
        <end position="1178"/>
    </location>
</feature>
<dbReference type="Pfam" id="PF25034">
    <property type="entry name" value="Spectrin_SYNE1"/>
    <property type="match status" value="1"/>
</dbReference>
<feature type="region of interest" description="Disordered" evidence="7">
    <location>
        <begin position="2375"/>
        <end position="2397"/>
    </location>
</feature>
<feature type="domain" description="Calponin-homology (CH)" evidence="8">
    <location>
        <begin position="191"/>
        <end position="297"/>
    </location>
</feature>
<feature type="coiled-coil region" evidence="6">
    <location>
        <begin position="3903"/>
        <end position="3988"/>
    </location>
</feature>
<dbReference type="PANTHER" id="PTHR14514:SF4">
    <property type="entry name" value="NESPRIN-2"/>
    <property type="match status" value="1"/>
</dbReference>
<feature type="coiled-coil region" evidence="6">
    <location>
        <begin position="2728"/>
        <end position="2781"/>
    </location>
</feature>
<feature type="compositionally biased region" description="Polar residues" evidence="7">
    <location>
        <begin position="1666"/>
        <end position="1696"/>
    </location>
</feature>
<evidence type="ECO:0000313" key="9">
    <source>
        <dbReference type="EMBL" id="RVE56937.1"/>
    </source>
</evidence>
<dbReference type="PANTHER" id="PTHR14514">
    <property type="entry name" value="PKA ANCHORING PROTEIN"/>
    <property type="match status" value="1"/>
</dbReference>
<reference evidence="9 10" key="1">
    <citation type="submission" date="2018-11" db="EMBL/GenBank/DDBJ databases">
        <authorList>
            <person name="Lopez-Roques C."/>
            <person name="Donnadieu C."/>
            <person name="Bouchez O."/>
            <person name="Klopp C."/>
            <person name="Cabau C."/>
            <person name="Zahm M."/>
        </authorList>
    </citation>
    <scope>NUCLEOTIDE SEQUENCE [LARGE SCALE GENOMIC DNA]</scope>
    <source>
        <strain evidence="9">RS831</strain>
        <tissue evidence="9">Whole body</tissue>
    </source>
</reference>
<dbReference type="SMART" id="SM00150">
    <property type="entry name" value="SPEC"/>
    <property type="match status" value="4"/>
</dbReference>
<feature type="coiled-coil region" evidence="6">
    <location>
        <begin position="3611"/>
        <end position="3645"/>
    </location>
</feature>
<gene>
    <name evidence="9" type="ORF">OJAV_G00211230</name>
</gene>
<feature type="region of interest" description="Disordered" evidence="7">
    <location>
        <begin position="1483"/>
        <end position="1523"/>
    </location>
</feature>
<dbReference type="Pfam" id="PF00307">
    <property type="entry name" value="CH"/>
    <property type="match status" value="2"/>
</dbReference>